<dbReference type="Proteomes" id="UP000555407">
    <property type="component" value="Unassembled WGS sequence"/>
</dbReference>
<dbReference type="InterPro" id="IPR011009">
    <property type="entry name" value="Kinase-like_dom_sf"/>
</dbReference>
<protein>
    <recommendedName>
        <fullName evidence="1">Aminoglycoside phosphotransferase domain-containing protein</fullName>
    </recommendedName>
</protein>
<gene>
    <name evidence="2" type="ORF">BJY22_000899</name>
</gene>
<dbReference type="RefSeq" id="WP_167203888.1">
    <property type="nucleotide sequence ID" value="NZ_JAASRO010000001.1"/>
</dbReference>
<evidence type="ECO:0000259" key="1">
    <source>
        <dbReference type="Pfam" id="PF01636"/>
    </source>
</evidence>
<dbReference type="InterPro" id="IPR002575">
    <property type="entry name" value="Aminoglycoside_PTrfase"/>
</dbReference>
<keyword evidence="3" id="KW-1185">Reference proteome</keyword>
<sequence>MDDAEEVLTGGNVADQVVRIGTTVRKPALAHTAGVEAVLTHLADRGFDGAPRTLGRDDQGRHVLEYVPGVMADTLPPFSLDELRRLGRLIRELHDAMDSFRPPPDAAWHPVVPDPAGGGLICHGDLAPWNLVLDGDRWVFIDWDNAGPSSRLWDLGYAAQTLVPLLPGGDPAVDAPRLRAFADGYGLDPGQRRAFPAQIAARTRGSYELLVRGHETGEQPWAQLYAEGHADFWGPAATYTATHHDTWLTALTSN</sequence>
<feature type="domain" description="Aminoglycoside phosphotransferase" evidence="1">
    <location>
        <begin position="114"/>
        <end position="193"/>
    </location>
</feature>
<evidence type="ECO:0000313" key="3">
    <source>
        <dbReference type="Proteomes" id="UP000555407"/>
    </source>
</evidence>
<evidence type="ECO:0000313" key="2">
    <source>
        <dbReference type="EMBL" id="NIK55182.1"/>
    </source>
</evidence>
<reference evidence="2 3" key="1">
    <citation type="submission" date="2020-03" db="EMBL/GenBank/DDBJ databases">
        <title>Sequencing the genomes of 1000 actinobacteria strains.</title>
        <authorList>
            <person name="Klenk H.-P."/>
        </authorList>
    </citation>
    <scope>NUCLEOTIDE SEQUENCE [LARGE SCALE GENOMIC DNA]</scope>
    <source>
        <strain evidence="2 3">DSM 45490</strain>
    </source>
</reference>
<organism evidence="2 3">
    <name type="scientific">Kribbella shirazensis</name>
    <dbReference type="NCBI Taxonomy" id="1105143"/>
    <lineage>
        <taxon>Bacteria</taxon>
        <taxon>Bacillati</taxon>
        <taxon>Actinomycetota</taxon>
        <taxon>Actinomycetes</taxon>
        <taxon>Propionibacteriales</taxon>
        <taxon>Kribbellaceae</taxon>
        <taxon>Kribbella</taxon>
    </lineage>
</organism>
<dbReference type="Pfam" id="PF01636">
    <property type="entry name" value="APH"/>
    <property type="match status" value="1"/>
</dbReference>
<name>A0A7X5V5Y8_9ACTN</name>
<comment type="caution">
    <text evidence="2">The sequence shown here is derived from an EMBL/GenBank/DDBJ whole genome shotgun (WGS) entry which is preliminary data.</text>
</comment>
<dbReference type="Gene3D" id="3.90.1200.10">
    <property type="match status" value="1"/>
</dbReference>
<accession>A0A7X5V5Y8</accession>
<dbReference type="SUPFAM" id="SSF56112">
    <property type="entry name" value="Protein kinase-like (PK-like)"/>
    <property type="match status" value="1"/>
</dbReference>
<dbReference type="EMBL" id="JAASRO010000001">
    <property type="protein sequence ID" value="NIK55182.1"/>
    <property type="molecule type" value="Genomic_DNA"/>
</dbReference>
<proteinExistence type="predicted"/>
<dbReference type="AlphaFoldDB" id="A0A7X5V5Y8"/>